<dbReference type="EMBL" id="CACVBM020001551">
    <property type="protein sequence ID" value="CAA7053837.1"/>
    <property type="molecule type" value="Genomic_DNA"/>
</dbReference>
<keyword evidence="2" id="KW-1185">Reference proteome</keyword>
<comment type="caution">
    <text evidence="1">The sequence shown here is derived from an EMBL/GenBank/DDBJ whole genome shotgun (WGS) entry which is preliminary data.</text>
</comment>
<accession>A0A6D2L161</accession>
<dbReference type="GO" id="GO:0005634">
    <property type="term" value="C:nucleus"/>
    <property type="evidence" value="ECO:0007669"/>
    <property type="project" value="TreeGrafter"/>
</dbReference>
<sequence length="102" mass="12193">MFQKINHRFVERRYKYKPVKIVEFHEPHHQRIFYLDLRVLSRTRYSQGSVVANHQFHLSARCNKAKGRLCLGLFIEEARWLGVTRYSTNLACEQIHHIGCIP</sequence>
<protein>
    <submittedName>
        <fullName evidence="1">Uncharacterized protein</fullName>
    </submittedName>
</protein>
<dbReference type="GO" id="GO:0010114">
    <property type="term" value="P:response to red light"/>
    <property type="evidence" value="ECO:0007669"/>
    <property type="project" value="TreeGrafter"/>
</dbReference>
<reference evidence="1" key="1">
    <citation type="submission" date="2020-01" db="EMBL/GenBank/DDBJ databases">
        <authorList>
            <person name="Mishra B."/>
        </authorList>
    </citation>
    <scope>NUCLEOTIDE SEQUENCE [LARGE SCALE GENOMIC DNA]</scope>
</reference>
<name>A0A6D2L161_9BRAS</name>
<gene>
    <name evidence="1" type="ORF">MERR_LOCUS41073</name>
</gene>
<proteinExistence type="predicted"/>
<dbReference type="PANTHER" id="PTHR46336">
    <property type="entry name" value="OS02G0260700 PROTEIN"/>
    <property type="match status" value="1"/>
</dbReference>
<evidence type="ECO:0000313" key="2">
    <source>
        <dbReference type="Proteomes" id="UP000467841"/>
    </source>
</evidence>
<dbReference type="Proteomes" id="UP000467841">
    <property type="component" value="Unassembled WGS sequence"/>
</dbReference>
<dbReference type="PANTHER" id="PTHR46336:SF3">
    <property type="entry name" value="BTB_POZ DOMAIN-CONTAINING PROTEIN POB1"/>
    <property type="match status" value="1"/>
</dbReference>
<dbReference type="AlphaFoldDB" id="A0A6D2L161"/>
<dbReference type="InterPro" id="IPR045890">
    <property type="entry name" value="POB1-like"/>
</dbReference>
<evidence type="ECO:0000313" key="1">
    <source>
        <dbReference type="EMBL" id="CAA7053837.1"/>
    </source>
</evidence>
<organism evidence="1 2">
    <name type="scientific">Microthlaspi erraticum</name>
    <dbReference type="NCBI Taxonomy" id="1685480"/>
    <lineage>
        <taxon>Eukaryota</taxon>
        <taxon>Viridiplantae</taxon>
        <taxon>Streptophyta</taxon>
        <taxon>Embryophyta</taxon>
        <taxon>Tracheophyta</taxon>
        <taxon>Spermatophyta</taxon>
        <taxon>Magnoliopsida</taxon>
        <taxon>eudicotyledons</taxon>
        <taxon>Gunneridae</taxon>
        <taxon>Pentapetalae</taxon>
        <taxon>rosids</taxon>
        <taxon>malvids</taxon>
        <taxon>Brassicales</taxon>
        <taxon>Brassicaceae</taxon>
        <taxon>Coluteocarpeae</taxon>
        <taxon>Microthlaspi</taxon>
    </lineage>
</organism>